<gene>
    <name evidence="2" type="ORF">Ade02nite_84610</name>
</gene>
<name>A0ABQ3YII6_9ACTN</name>
<keyword evidence="3" id="KW-1185">Reference proteome</keyword>
<dbReference type="Pfam" id="PF04149">
    <property type="entry name" value="DUF397"/>
    <property type="match status" value="1"/>
</dbReference>
<evidence type="ECO:0000313" key="3">
    <source>
        <dbReference type="Proteomes" id="UP000609879"/>
    </source>
</evidence>
<accession>A0ABQ3YII6</accession>
<dbReference type="Proteomes" id="UP000609879">
    <property type="component" value="Unassembled WGS sequence"/>
</dbReference>
<sequence length="71" mass="8162">MALEDVERQALNWRTAKKSGGDNCIEVAHWGDMVAFRHSRRPDGEVIIYTKEEFDAFLDGAKKGEFDDFLQ</sequence>
<proteinExistence type="predicted"/>
<evidence type="ECO:0000259" key="1">
    <source>
        <dbReference type="Pfam" id="PF04149"/>
    </source>
</evidence>
<organism evidence="2 3">
    <name type="scientific">Paractinoplanes deccanensis</name>
    <dbReference type="NCBI Taxonomy" id="113561"/>
    <lineage>
        <taxon>Bacteria</taxon>
        <taxon>Bacillati</taxon>
        <taxon>Actinomycetota</taxon>
        <taxon>Actinomycetes</taxon>
        <taxon>Micromonosporales</taxon>
        <taxon>Micromonosporaceae</taxon>
        <taxon>Paractinoplanes</taxon>
    </lineage>
</organism>
<reference evidence="2 3" key="1">
    <citation type="submission" date="2021-01" db="EMBL/GenBank/DDBJ databases">
        <title>Whole genome shotgun sequence of Actinoplanes deccanensis NBRC 13994.</title>
        <authorList>
            <person name="Komaki H."/>
            <person name="Tamura T."/>
        </authorList>
    </citation>
    <scope>NUCLEOTIDE SEQUENCE [LARGE SCALE GENOMIC DNA]</scope>
    <source>
        <strain evidence="2 3">NBRC 13994</strain>
    </source>
</reference>
<dbReference type="RefSeq" id="WP_203776422.1">
    <property type="nucleotide sequence ID" value="NZ_BAAABO010000055.1"/>
</dbReference>
<feature type="domain" description="DUF397" evidence="1">
    <location>
        <begin position="11"/>
        <end position="62"/>
    </location>
</feature>
<dbReference type="EMBL" id="BOMI01000178">
    <property type="protein sequence ID" value="GID79820.1"/>
    <property type="molecule type" value="Genomic_DNA"/>
</dbReference>
<comment type="caution">
    <text evidence="2">The sequence shown here is derived from an EMBL/GenBank/DDBJ whole genome shotgun (WGS) entry which is preliminary data.</text>
</comment>
<protein>
    <recommendedName>
        <fullName evidence="1">DUF397 domain-containing protein</fullName>
    </recommendedName>
</protein>
<evidence type="ECO:0000313" key="2">
    <source>
        <dbReference type="EMBL" id="GID79820.1"/>
    </source>
</evidence>
<dbReference type="InterPro" id="IPR007278">
    <property type="entry name" value="DUF397"/>
</dbReference>